<dbReference type="RefSeq" id="WP_262840549.1">
    <property type="nucleotide sequence ID" value="NZ_JANZYP010000001.1"/>
</dbReference>
<dbReference type="EC" id="1.1.1.-" evidence="3"/>
<name>A0ABV9EGW1_9ACTN</name>
<proteinExistence type="inferred from homology"/>
<dbReference type="PRINTS" id="PR00081">
    <property type="entry name" value="GDHRDH"/>
</dbReference>
<evidence type="ECO:0000256" key="2">
    <source>
        <dbReference type="ARBA" id="ARBA00023002"/>
    </source>
</evidence>
<dbReference type="Pfam" id="PF13561">
    <property type="entry name" value="adh_short_C2"/>
    <property type="match status" value="1"/>
</dbReference>
<gene>
    <name evidence="3" type="ORF">ACFO8L_15860</name>
</gene>
<keyword evidence="4" id="KW-1185">Reference proteome</keyword>
<protein>
    <submittedName>
        <fullName evidence="3">SDR family NAD(P)-dependent oxidoreductase</fullName>
        <ecNumber evidence="3">1.1.1.-</ecNumber>
    </submittedName>
</protein>
<evidence type="ECO:0000313" key="4">
    <source>
        <dbReference type="Proteomes" id="UP001595891"/>
    </source>
</evidence>
<keyword evidence="2 3" id="KW-0560">Oxidoreductase</keyword>
<comment type="caution">
    <text evidence="3">The sequence shown here is derived from an EMBL/GenBank/DDBJ whole genome shotgun (WGS) entry which is preliminary data.</text>
</comment>
<sequence length="110" mass="11061">MLVHEPAEMGVAGAAGYSATKAALASFTRTWAAEFGSSGVRVNGVAPGPTRTAGILAEWGEGIEELGKTLPLGRTARSAEIAEVILFLDSPRSSFVTGATLAADGGATAI</sequence>
<reference evidence="4" key="1">
    <citation type="journal article" date="2019" name="Int. J. Syst. Evol. Microbiol.">
        <title>The Global Catalogue of Microorganisms (GCM) 10K type strain sequencing project: providing services to taxonomists for standard genome sequencing and annotation.</title>
        <authorList>
            <consortium name="The Broad Institute Genomics Platform"/>
            <consortium name="The Broad Institute Genome Sequencing Center for Infectious Disease"/>
            <person name="Wu L."/>
            <person name="Ma J."/>
        </authorList>
    </citation>
    <scope>NUCLEOTIDE SEQUENCE [LARGE SCALE GENOMIC DNA]</scope>
    <source>
        <strain evidence="4">CCUG 49560</strain>
    </source>
</reference>
<evidence type="ECO:0000313" key="3">
    <source>
        <dbReference type="EMBL" id="MFC4587570.1"/>
    </source>
</evidence>
<dbReference type="GO" id="GO:0016491">
    <property type="term" value="F:oxidoreductase activity"/>
    <property type="evidence" value="ECO:0007669"/>
    <property type="project" value="UniProtKB-KW"/>
</dbReference>
<dbReference type="PANTHER" id="PTHR43639">
    <property type="entry name" value="OXIDOREDUCTASE, SHORT-CHAIN DEHYDROGENASE/REDUCTASE FAMILY (AFU_ORTHOLOGUE AFUA_5G02870)"/>
    <property type="match status" value="1"/>
</dbReference>
<dbReference type="InterPro" id="IPR036291">
    <property type="entry name" value="NAD(P)-bd_dom_sf"/>
</dbReference>
<dbReference type="EMBL" id="JBHSFN010000009">
    <property type="protein sequence ID" value="MFC4587570.1"/>
    <property type="molecule type" value="Genomic_DNA"/>
</dbReference>
<dbReference type="PANTHER" id="PTHR43639:SF1">
    <property type="entry name" value="SHORT-CHAIN DEHYDROGENASE_REDUCTASE FAMILY PROTEIN"/>
    <property type="match status" value="1"/>
</dbReference>
<evidence type="ECO:0000256" key="1">
    <source>
        <dbReference type="ARBA" id="ARBA00006484"/>
    </source>
</evidence>
<dbReference type="Gene3D" id="3.40.50.720">
    <property type="entry name" value="NAD(P)-binding Rossmann-like Domain"/>
    <property type="match status" value="1"/>
</dbReference>
<dbReference type="SUPFAM" id="SSF51735">
    <property type="entry name" value="NAD(P)-binding Rossmann-fold domains"/>
    <property type="match status" value="1"/>
</dbReference>
<accession>A0ABV9EGW1</accession>
<organism evidence="3 4">
    <name type="scientific">Sphaerisporangium corydalis</name>
    <dbReference type="NCBI Taxonomy" id="1441875"/>
    <lineage>
        <taxon>Bacteria</taxon>
        <taxon>Bacillati</taxon>
        <taxon>Actinomycetota</taxon>
        <taxon>Actinomycetes</taxon>
        <taxon>Streptosporangiales</taxon>
        <taxon>Streptosporangiaceae</taxon>
        <taxon>Sphaerisporangium</taxon>
    </lineage>
</organism>
<dbReference type="Proteomes" id="UP001595891">
    <property type="component" value="Unassembled WGS sequence"/>
</dbReference>
<comment type="similarity">
    <text evidence="1">Belongs to the short-chain dehydrogenases/reductases (SDR) family.</text>
</comment>
<dbReference type="InterPro" id="IPR002347">
    <property type="entry name" value="SDR_fam"/>
</dbReference>